<keyword evidence="2" id="KW-0472">Membrane</keyword>
<accession>A0A4P8WKJ2</accession>
<evidence type="ECO:0000313" key="4">
    <source>
        <dbReference type="Proteomes" id="UP000302218"/>
    </source>
</evidence>
<feature type="transmembrane region" description="Helical" evidence="2">
    <location>
        <begin position="41"/>
        <end position="61"/>
    </location>
</feature>
<dbReference type="GeneID" id="40266835"/>
<organism evidence="3 4">
    <name type="scientific">Natrinema versiforme</name>
    <dbReference type="NCBI Taxonomy" id="88724"/>
    <lineage>
        <taxon>Archaea</taxon>
        <taxon>Methanobacteriati</taxon>
        <taxon>Methanobacteriota</taxon>
        <taxon>Stenosarchaea group</taxon>
        <taxon>Halobacteria</taxon>
        <taxon>Halobacteriales</taxon>
        <taxon>Natrialbaceae</taxon>
        <taxon>Natrinema</taxon>
    </lineage>
</organism>
<proteinExistence type="predicted"/>
<gene>
    <name evidence="3" type="ORF">FEJ81_16140</name>
</gene>
<feature type="transmembrane region" description="Helical" evidence="2">
    <location>
        <begin position="73"/>
        <end position="104"/>
    </location>
</feature>
<evidence type="ECO:0000256" key="2">
    <source>
        <dbReference type="SAM" id="Phobius"/>
    </source>
</evidence>
<name>A0A4P8WKJ2_9EURY</name>
<sequence length="148" mass="14740">MTETVDLQGSVIGAGLLLAVGFLVYGTVVSGTIVGFDAAAAATWVLALTFIALAGVHASVGQYDFALGHGGAAAGWLFVLLGSSGFQTVLGLVLLVLSGSYIAIRTLRARSDGTVGDGADGGGTDGDGTDEDDTETGGKRDSVSDDIE</sequence>
<dbReference type="AlphaFoldDB" id="A0A4P8WKJ2"/>
<reference evidence="4" key="1">
    <citation type="submission" date="2019-05" db="EMBL/GenBank/DDBJ databases">
        <title>Genome sequence and methylation pattern of the halophilic Archaeon Natrinema versiforme BOL5-4.</title>
        <authorList>
            <person name="DasSarma P."/>
            <person name="Anton B.P."/>
            <person name="DasSarma S.L."/>
            <person name="Martinez F.L."/>
            <person name="Guzman D."/>
            <person name="Roberts R.J."/>
            <person name="DasSarma S."/>
        </authorList>
    </citation>
    <scope>NUCLEOTIDE SEQUENCE [LARGE SCALE GENOMIC DNA]</scope>
    <source>
        <strain evidence="4">BOL5-4</strain>
    </source>
</reference>
<dbReference type="RefSeq" id="WP_138246256.1">
    <property type="nucleotide sequence ID" value="NZ_CP040330.1"/>
</dbReference>
<evidence type="ECO:0000256" key="1">
    <source>
        <dbReference type="SAM" id="MobiDB-lite"/>
    </source>
</evidence>
<dbReference type="KEGG" id="nvr:FEJ81_16140"/>
<keyword evidence="2" id="KW-1133">Transmembrane helix</keyword>
<feature type="compositionally biased region" description="Basic and acidic residues" evidence="1">
    <location>
        <begin position="136"/>
        <end position="148"/>
    </location>
</feature>
<evidence type="ECO:0000313" key="3">
    <source>
        <dbReference type="EMBL" id="QCS43805.1"/>
    </source>
</evidence>
<feature type="transmembrane region" description="Helical" evidence="2">
    <location>
        <begin position="12"/>
        <end position="34"/>
    </location>
</feature>
<feature type="region of interest" description="Disordered" evidence="1">
    <location>
        <begin position="112"/>
        <end position="148"/>
    </location>
</feature>
<dbReference type="EMBL" id="CP040330">
    <property type="protein sequence ID" value="QCS43805.1"/>
    <property type="molecule type" value="Genomic_DNA"/>
</dbReference>
<dbReference type="Proteomes" id="UP000302218">
    <property type="component" value="Chromosome"/>
</dbReference>
<keyword evidence="2" id="KW-0812">Transmembrane</keyword>
<feature type="compositionally biased region" description="Gly residues" evidence="1">
    <location>
        <begin position="115"/>
        <end position="126"/>
    </location>
</feature>
<protein>
    <submittedName>
        <fullName evidence="3">Uncharacterized protein</fullName>
    </submittedName>
</protein>